<organism evidence="6 7">
    <name type="scientific">Drosophila suzukii</name>
    <name type="common">Spotted-wing drosophila fruit fly</name>
    <dbReference type="NCBI Taxonomy" id="28584"/>
    <lineage>
        <taxon>Eukaryota</taxon>
        <taxon>Metazoa</taxon>
        <taxon>Ecdysozoa</taxon>
        <taxon>Arthropoda</taxon>
        <taxon>Hexapoda</taxon>
        <taxon>Insecta</taxon>
        <taxon>Pterygota</taxon>
        <taxon>Neoptera</taxon>
        <taxon>Endopterygota</taxon>
        <taxon>Diptera</taxon>
        <taxon>Brachycera</taxon>
        <taxon>Muscomorpha</taxon>
        <taxon>Ephydroidea</taxon>
        <taxon>Drosophilidae</taxon>
        <taxon>Drosophila</taxon>
        <taxon>Sophophora</taxon>
    </lineage>
</organism>
<keyword evidence="6" id="KW-1185">Reference proteome</keyword>
<feature type="domain" description="Knottins-like" evidence="5">
    <location>
        <begin position="60"/>
        <end position="103"/>
    </location>
</feature>
<keyword evidence="4" id="KW-0472">Membrane</keyword>
<evidence type="ECO:0000256" key="3">
    <source>
        <dbReference type="ARBA" id="ARBA00023157"/>
    </source>
</evidence>
<dbReference type="InterPro" id="IPR036574">
    <property type="entry name" value="Scorpion_toxin-like_sf"/>
</dbReference>
<gene>
    <name evidence="7" type="primary">LOC118877365</name>
</gene>
<keyword evidence="2" id="KW-0964">Secreted</keyword>
<sequence length="103" mass="11748">MSVLALYKIFCGLLDLYRYSVRSKRSYPKILLKMMQIKILYTVFAVLMLIVLVANNCDADCLFGKYRGSCLAWNKKKCKDTCTREGRTGGHCSPSLKCWCEGC</sequence>
<dbReference type="SUPFAM" id="SSF57095">
    <property type="entry name" value="Scorpion toxin-like"/>
    <property type="match status" value="1"/>
</dbReference>
<protein>
    <submittedName>
        <fullName evidence="7">Drosomycin-like</fullName>
    </submittedName>
</protein>
<keyword evidence="4" id="KW-0812">Transmembrane</keyword>
<name>A0AB40A548_DROSZ</name>
<dbReference type="AlphaFoldDB" id="A0AB40A548"/>
<evidence type="ECO:0000313" key="7">
    <source>
        <dbReference type="RefSeq" id="XP_036671774.3"/>
    </source>
</evidence>
<evidence type="ECO:0000259" key="5">
    <source>
        <dbReference type="Pfam" id="PF00304"/>
    </source>
</evidence>
<dbReference type="InterPro" id="IPR003614">
    <property type="entry name" value="Knottins"/>
</dbReference>
<comment type="subcellular location">
    <subcellularLocation>
        <location evidence="1">Secreted</location>
    </subcellularLocation>
</comment>
<evidence type="ECO:0000256" key="2">
    <source>
        <dbReference type="ARBA" id="ARBA00022525"/>
    </source>
</evidence>
<reference evidence="7" key="1">
    <citation type="submission" date="2025-08" db="UniProtKB">
        <authorList>
            <consortium name="RefSeq"/>
        </authorList>
    </citation>
    <scope>IDENTIFICATION</scope>
</reference>
<dbReference type="Proteomes" id="UP001652628">
    <property type="component" value="Chromosome 3"/>
</dbReference>
<dbReference type="Pfam" id="PF00304">
    <property type="entry name" value="Gamma-thionin"/>
    <property type="match status" value="1"/>
</dbReference>
<evidence type="ECO:0000256" key="1">
    <source>
        <dbReference type="ARBA" id="ARBA00004613"/>
    </source>
</evidence>
<keyword evidence="4" id="KW-1133">Transmembrane helix</keyword>
<proteinExistence type="predicted"/>
<keyword evidence="3" id="KW-1015">Disulfide bond</keyword>
<dbReference type="GO" id="GO:0051707">
    <property type="term" value="P:response to other organism"/>
    <property type="evidence" value="ECO:0007669"/>
    <property type="project" value="UniProtKB-ARBA"/>
</dbReference>
<accession>A0AB40A548</accession>
<evidence type="ECO:0000256" key="4">
    <source>
        <dbReference type="SAM" id="Phobius"/>
    </source>
</evidence>
<dbReference type="Gene3D" id="3.30.30.10">
    <property type="entry name" value="Knottin, scorpion toxin-like"/>
    <property type="match status" value="1"/>
</dbReference>
<dbReference type="RefSeq" id="XP_036671774.3">
    <property type="nucleotide sequence ID" value="XM_036815879.3"/>
</dbReference>
<dbReference type="GeneID" id="118877365"/>
<feature type="transmembrane region" description="Helical" evidence="4">
    <location>
        <begin position="30"/>
        <end position="54"/>
    </location>
</feature>
<evidence type="ECO:0000313" key="6">
    <source>
        <dbReference type="Proteomes" id="UP001652628"/>
    </source>
</evidence>